<evidence type="ECO:0000256" key="8">
    <source>
        <dbReference type="ARBA" id="ARBA00022676"/>
    </source>
</evidence>
<evidence type="ECO:0000256" key="14">
    <source>
        <dbReference type="ARBA" id="ARBA00048811"/>
    </source>
</evidence>
<keyword evidence="12 16" id="KW-0547">Nucleotide-binding</keyword>
<evidence type="ECO:0000256" key="9">
    <source>
        <dbReference type="ARBA" id="ARBA00022679"/>
    </source>
</evidence>
<keyword evidence="10 16" id="KW-0479">Metal-binding</keyword>
<evidence type="ECO:0000256" key="10">
    <source>
        <dbReference type="ARBA" id="ARBA00022723"/>
    </source>
</evidence>
<dbReference type="EMBL" id="JBHTOH010000014">
    <property type="protein sequence ID" value="MFD1410393.1"/>
    <property type="molecule type" value="Genomic_DNA"/>
</dbReference>
<comment type="pathway">
    <text evidence="4 16">Purine metabolism; IMP biosynthesis via salvage pathway; IMP from hypoxanthine: step 1/1.</text>
</comment>
<gene>
    <name evidence="18" type="primary">hpt</name>
    <name evidence="18" type="ORF">ACFQ4R_01980</name>
</gene>
<comment type="similarity">
    <text evidence="6 16">Belongs to the purine/pyrimidine phosphoribosyltransferase family.</text>
</comment>
<dbReference type="NCBIfam" id="TIGR01203">
    <property type="entry name" value="HGPRTase"/>
    <property type="match status" value="1"/>
</dbReference>
<comment type="cofactor">
    <cofactor evidence="1 16">
        <name>Mg(2+)</name>
        <dbReference type="ChEBI" id="CHEBI:18420"/>
    </cofactor>
</comment>
<dbReference type="SUPFAM" id="SSF53271">
    <property type="entry name" value="PRTase-like"/>
    <property type="match status" value="1"/>
</dbReference>
<comment type="function">
    <text evidence="2">Purine salvage pathway enzyme that catalyzes the transfer of the ribosyl-5-phosphate group from 5-phospho-alpha-D-ribose 1-diphosphate (PRPP) to the N9 position of the 6-oxopurines hypoxanthine and guanine to form the corresponding ribonucleotides IMP (inosine 5'-monophosphate) and GMP (guanosine 5'-monophosphate), with the release of PPi.</text>
</comment>
<keyword evidence="11 16" id="KW-0660">Purine salvage</keyword>
<dbReference type="InterPro" id="IPR005904">
    <property type="entry name" value="Hxn_phspho_trans"/>
</dbReference>
<evidence type="ECO:0000256" key="7">
    <source>
        <dbReference type="ARBA" id="ARBA00022490"/>
    </source>
</evidence>
<evidence type="ECO:0000256" key="6">
    <source>
        <dbReference type="ARBA" id="ARBA00008391"/>
    </source>
</evidence>
<dbReference type="Pfam" id="PF00156">
    <property type="entry name" value="Pribosyltran"/>
    <property type="match status" value="1"/>
</dbReference>
<evidence type="ECO:0000256" key="11">
    <source>
        <dbReference type="ARBA" id="ARBA00022726"/>
    </source>
</evidence>
<evidence type="ECO:0000256" key="12">
    <source>
        <dbReference type="ARBA" id="ARBA00022741"/>
    </source>
</evidence>
<evidence type="ECO:0000256" key="13">
    <source>
        <dbReference type="ARBA" id="ARBA00022842"/>
    </source>
</evidence>
<dbReference type="RefSeq" id="WP_125646580.1">
    <property type="nucleotide sequence ID" value="NZ_JBHTOH010000014.1"/>
</dbReference>
<keyword evidence="19" id="KW-1185">Reference proteome</keyword>
<dbReference type="GO" id="GO:0016757">
    <property type="term" value="F:glycosyltransferase activity"/>
    <property type="evidence" value="ECO:0007669"/>
    <property type="project" value="UniProtKB-KW"/>
</dbReference>
<evidence type="ECO:0000256" key="3">
    <source>
        <dbReference type="ARBA" id="ARBA00004496"/>
    </source>
</evidence>
<dbReference type="EC" id="2.4.2.8" evidence="16"/>
<evidence type="ECO:0000256" key="15">
    <source>
        <dbReference type="ARBA" id="ARBA00049402"/>
    </source>
</evidence>
<evidence type="ECO:0000259" key="17">
    <source>
        <dbReference type="Pfam" id="PF00156"/>
    </source>
</evidence>
<keyword evidence="7 16" id="KW-0963">Cytoplasm</keyword>
<comment type="pathway">
    <text evidence="5">Purine metabolism; GMP biosynthesis via salvage pathway; GMP from guanine: step 1/1.</text>
</comment>
<evidence type="ECO:0000256" key="1">
    <source>
        <dbReference type="ARBA" id="ARBA00001946"/>
    </source>
</evidence>
<evidence type="ECO:0000256" key="16">
    <source>
        <dbReference type="RuleBase" id="RU364099"/>
    </source>
</evidence>
<dbReference type="Gene3D" id="3.40.50.2020">
    <property type="match status" value="1"/>
</dbReference>
<sequence>MRENIEKTIVSTEEIQKTVARLGQELQTDYQGKVPIFICILKGAVLFMTDLIRAYDAPAEIEFMDVSSYGDALESSGEVRILKDLDIPVKGRDLVIVEDIIDTGRTLEALIKLLQTREAASIKICSFLNKPARRLINVHVDYTGVTVPDEFLVGYGLDYKNQYRNLPFVGVLKPEVYEQN</sequence>
<feature type="domain" description="Phosphoribosyltransferase" evidence="17">
    <location>
        <begin position="11"/>
        <end position="160"/>
    </location>
</feature>
<keyword evidence="9 16" id="KW-0808">Transferase</keyword>
<proteinExistence type="inferred from homology"/>
<organism evidence="18 19">
    <name type="scientific">Lapidilactobacillus gannanensis</name>
    <dbReference type="NCBI Taxonomy" id="2486002"/>
    <lineage>
        <taxon>Bacteria</taxon>
        <taxon>Bacillati</taxon>
        <taxon>Bacillota</taxon>
        <taxon>Bacilli</taxon>
        <taxon>Lactobacillales</taxon>
        <taxon>Lactobacillaceae</taxon>
        <taxon>Lapidilactobacillus</taxon>
    </lineage>
</organism>
<accession>A0ABW4BL51</accession>
<evidence type="ECO:0000313" key="18">
    <source>
        <dbReference type="EMBL" id="MFD1410393.1"/>
    </source>
</evidence>
<comment type="catalytic activity">
    <reaction evidence="14">
        <text>GMP + diphosphate = guanine + 5-phospho-alpha-D-ribose 1-diphosphate</text>
        <dbReference type="Rhea" id="RHEA:25424"/>
        <dbReference type="ChEBI" id="CHEBI:16235"/>
        <dbReference type="ChEBI" id="CHEBI:33019"/>
        <dbReference type="ChEBI" id="CHEBI:58017"/>
        <dbReference type="ChEBI" id="CHEBI:58115"/>
        <dbReference type="EC" id="2.4.2.8"/>
    </reaction>
    <physiologicalReaction direction="right-to-left" evidence="14">
        <dbReference type="Rhea" id="RHEA:25426"/>
    </physiologicalReaction>
</comment>
<reference evidence="19" key="1">
    <citation type="journal article" date="2019" name="Int. J. Syst. Evol. Microbiol.">
        <title>The Global Catalogue of Microorganisms (GCM) 10K type strain sequencing project: providing services to taxonomists for standard genome sequencing and annotation.</title>
        <authorList>
            <consortium name="The Broad Institute Genomics Platform"/>
            <consortium name="The Broad Institute Genome Sequencing Center for Infectious Disease"/>
            <person name="Wu L."/>
            <person name="Ma J."/>
        </authorList>
    </citation>
    <scope>NUCLEOTIDE SEQUENCE [LARGE SCALE GENOMIC DNA]</scope>
    <source>
        <strain evidence="19">CCM 8937</strain>
    </source>
</reference>
<evidence type="ECO:0000256" key="4">
    <source>
        <dbReference type="ARBA" id="ARBA00004669"/>
    </source>
</evidence>
<evidence type="ECO:0000256" key="5">
    <source>
        <dbReference type="ARBA" id="ARBA00004676"/>
    </source>
</evidence>
<keyword evidence="8 16" id="KW-0328">Glycosyltransferase</keyword>
<dbReference type="PANTHER" id="PTHR43340">
    <property type="entry name" value="HYPOXANTHINE-GUANINE PHOSPHORIBOSYLTRANSFERASE"/>
    <property type="match status" value="1"/>
</dbReference>
<dbReference type="CDD" id="cd06223">
    <property type="entry name" value="PRTases_typeI"/>
    <property type="match status" value="1"/>
</dbReference>
<protein>
    <recommendedName>
        <fullName evidence="16">Hypoxanthine phosphoribosyltransferase</fullName>
        <ecNumber evidence="16">2.4.2.8</ecNumber>
    </recommendedName>
</protein>
<comment type="caution">
    <text evidence="18">The sequence shown here is derived from an EMBL/GenBank/DDBJ whole genome shotgun (WGS) entry which is preliminary data.</text>
</comment>
<comment type="catalytic activity">
    <reaction evidence="15">
        <text>IMP + diphosphate = hypoxanthine + 5-phospho-alpha-D-ribose 1-diphosphate</text>
        <dbReference type="Rhea" id="RHEA:17973"/>
        <dbReference type="ChEBI" id="CHEBI:17368"/>
        <dbReference type="ChEBI" id="CHEBI:33019"/>
        <dbReference type="ChEBI" id="CHEBI:58017"/>
        <dbReference type="ChEBI" id="CHEBI:58053"/>
        <dbReference type="EC" id="2.4.2.8"/>
    </reaction>
    <physiologicalReaction direction="right-to-left" evidence="15">
        <dbReference type="Rhea" id="RHEA:17975"/>
    </physiologicalReaction>
</comment>
<evidence type="ECO:0000313" key="19">
    <source>
        <dbReference type="Proteomes" id="UP001597191"/>
    </source>
</evidence>
<dbReference type="InterPro" id="IPR029057">
    <property type="entry name" value="PRTase-like"/>
</dbReference>
<name>A0ABW4BL51_9LACO</name>
<dbReference type="InterPro" id="IPR000836">
    <property type="entry name" value="PRTase_dom"/>
</dbReference>
<dbReference type="Proteomes" id="UP001597191">
    <property type="component" value="Unassembled WGS sequence"/>
</dbReference>
<evidence type="ECO:0000256" key="2">
    <source>
        <dbReference type="ARBA" id="ARBA00002049"/>
    </source>
</evidence>
<keyword evidence="13 16" id="KW-0460">Magnesium</keyword>
<dbReference type="PANTHER" id="PTHR43340:SF1">
    <property type="entry name" value="HYPOXANTHINE PHOSPHORIBOSYLTRANSFERASE"/>
    <property type="match status" value="1"/>
</dbReference>
<dbReference type="InterPro" id="IPR050408">
    <property type="entry name" value="HGPRT"/>
</dbReference>
<comment type="subcellular location">
    <subcellularLocation>
        <location evidence="3 16">Cytoplasm</location>
    </subcellularLocation>
</comment>